<evidence type="ECO:0000313" key="2">
    <source>
        <dbReference type="Proteomes" id="UP000660262"/>
    </source>
</evidence>
<protein>
    <submittedName>
        <fullName evidence="1">Uncharacterized protein</fullName>
    </submittedName>
</protein>
<organism evidence="1 2">
    <name type="scientific">Pycnococcus provasolii</name>
    <dbReference type="NCBI Taxonomy" id="41880"/>
    <lineage>
        <taxon>Eukaryota</taxon>
        <taxon>Viridiplantae</taxon>
        <taxon>Chlorophyta</taxon>
        <taxon>Pseudoscourfieldiophyceae</taxon>
        <taxon>Pseudoscourfieldiales</taxon>
        <taxon>Pycnococcaceae</taxon>
        <taxon>Pycnococcus</taxon>
    </lineage>
</organism>
<proteinExistence type="predicted"/>
<dbReference type="AlphaFoldDB" id="A0A830HK40"/>
<keyword evidence="2" id="KW-1185">Reference proteome</keyword>
<dbReference type="Proteomes" id="UP000660262">
    <property type="component" value="Unassembled WGS sequence"/>
</dbReference>
<accession>A0A830HK40</accession>
<gene>
    <name evidence="1" type="ORF">PPROV_000624600</name>
</gene>
<dbReference type="EMBL" id="BNJQ01000017">
    <property type="protein sequence ID" value="GHP07504.1"/>
    <property type="molecule type" value="Genomic_DNA"/>
</dbReference>
<evidence type="ECO:0000313" key="1">
    <source>
        <dbReference type="EMBL" id="GHP07504.1"/>
    </source>
</evidence>
<name>A0A830HK40_9CHLO</name>
<sequence length="261" mass="29442">MDASCSYWSKKRAPAEEEVYRDISSANSRSSGLAFETVVHSLRYANDAFFQELATTLESNLPVPFEFSRETNNASRVTPSQHTVAGGSGSGVHMRLLGRQVYLSLEDSVLRPIGQWKACFASAKRRMVELEARRLTLDFHRRAAETLLAEYNKLRIKPVDSRGARKERLEARMRSMRERWHVRDAKHRASLVSYASCEASAYAELRFLTCTAANLRASLCSAIAVQGSGFSLARTIMTHRVEDRRQLPPHSPYKMTTVHSS</sequence>
<comment type="caution">
    <text evidence="1">The sequence shown here is derived from an EMBL/GenBank/DDBJ whole genome shotgun (WGS) entry which is preliminary data.</text>
</comment>
<reference evidence="1" key="1">
    <citation type="submission" date="2020-10" db="EMBL/GenBank/DDBJ databases">
        <title>Unveiling of a novel bifunctional photoreceptor, Dualchrome1, isolated from a cosmopolitan green alga.</title>
        <authorList>
            <person name="Suzuki S."/>
            <person name="Kawachi M."/>
        </authorList>
    </citation>
    <scope>NUCLEOTIDE SEQUENCE</scope>
    <source>
        <strain evidence="1">NIES 2893</strain>
    </source>
</reference>